<dbReference type="EMBL" id="SZQA01000033">
    <property type="protein sequence ID" value="TKK84681.1"/>
    <property type="molecule type" value="Genomic_DNA"/>
</dbReference>
<reference evidence="2 3" key="1">
    <citation type="submission" date="2019-04" db="EMBL/GenBank/DDBJ databases">
        <title>Herbidospora sp. NEAU-GS14.nov., a novel actinomycete isolated from soil.</title>
        <authorList>
            <person name="Han L."/>
        </authorList>
    </citation>
    <scope>NUCLEOTIDE SEQUENCE [LARGE SCALE GENOMIC DNA]</scope>
    <source>
        <strain evidence="2 3">NEAU-GS14</strain>
    </source>
</reference>
<comment type="caution">
    <text evidence="2">The sequence shown here is derived from an EMBL/GenBank/DDBJ whole genome shotgun (WGS) entry which is preliminary data.</text>
</comment>
<dbReference type="AlphaFoldDB" id="A0A4U3M788"/>
<gene>
    <name evidence="2" type="ORF">FDA94_29140</name>
</gene>
<dbReference type="Proteomes" id="UP000308705">
    <property type="component" value="Unassembled WGS sequence"/>
</dbReference>
<evidence type="ECO:0008006" key="4">
    <source>
        <dbReference type="Google" id="ProtNLM"/>
    </source>
</evidence>
<organism evidence="2 3">
    <name type="scientific">Herbidospora galbida</name>
    <dbReference type="NCBI Taxonomy" id="2575442"/>
    <lineage>
        <taxon>Bacteria</taxon>
        <taxon>Bacillati</taxon>
        <taxon>Actinomycetota</taxon>
        <taxon>Actinomycetes</taxon>
        <taxon>Streptosporangiales</taxon>
        <taxon>Streptosporangiaceae</taxon>
        <taxon>Herbidospora</taxon>
    </lineage>
</organism>
<keyword evidence="1" id="KW-0812">Transmembrane</keyword>
<protein>
    <recommendedName>
        <fullName evidence="4">DUF2568 domain-containing protein</fullName>
    </recommendedName>
</protein>
<evidence type="ECO:0000256" key="1">
    <source>
        <dbReference type="SAM" id="Phobius"/>
    </source>
</evidence>
<keyword evidence="1" id="KW-0472">Membrane</keyword>
<name>A0A4U3M788_9ACTN</name>
<sequence length="88" mass="9465">MPNLLGLLHPYGVLADVVLLVFGSYVMYEMWAMSPLGRRTPDWLRPALCSASAALLAWASLDWVVLALGIGGAATLIRALIISLTSRP</sequence>
<accession>A0A4U3M788</accession>
<feature type="transmembrane region" description="Helical" evidence="1">
    <location>
        <begin position="65"/>
        <end position="84"/>
    </location>
</feature>
<keyword evidence="3" id="KW-1185">Reference proteome</keyword>
<feature type="transmembrane region" description="Helical" evidence="1">
    <location>
        <begin position="12"/>
        <end position="31"/>
    </location>
</feature>
<keyword evidence="1" id="KW-1133">Transmembrane helix</keyword>
<evidence type="ECO:0000313" key="2">
    <source>
        <dbReference type="EMBL" id="TKK84681.1"/>
    </source>
</evidence>
<dbReference type="RefSeq" id="WP_137250265.1">
    <property type="nucleotide sequence ID" value="NZ_SZQA01000033.1"/>
</dbReference>
<proteinExistence type="predicted"/>
<evidence type="ECO:0000313" key="3">
    <source>
        <dbReference type="Proteomes" id="UP000308705"/>
    </source>
</evidence>